<keyword evidence="2" id="KW-0285">Flavoprotein</keyword>
<organism evidence="5 6">
    <name type="scientific">Nocardia rhizosphaerihabitans</name>
    <dbReference type="NCBI Taxonomy" id="1691570"/>
    <lineage>
        <taxon>Bacteria</taxon>
        <taxon>Bacillati</taxon>
        <taxon>Actinomycetota</taxon>
        <taxon>Actinomycetes</taxon>
        <taxon>Mycobacteriales</taxon>
        <taxon>Nocardiaceae</taxon>
        <taxon>Nocardia</taxon>
    </lineage>
</organism>
<comment type="caution">
    <text evidence="5">The sequence shown here is derived from an EMBL/GenBank/DDBJ whole genome shotgun (WGS) entry which is preliminary data.</text>
</comment>
<keyword evidence="5" id="KW-0503">Monooxygenase</keyword>
<keyword evidence="3" id="KW-0274">FAD</keyword>
<evidence type="ECO:0000256" key="1">
    <source>
        <dbReference type="ARBA" id="ARBA00010139"/>
    </source>
</evidence>
<dbReference type="InterPro" id="IPR020946">
    <property type="entry name" value="Flavin_mOase-like"/>
</dbReference>
<dbReference type="GO" id="GO:0004497">
    <property type="term" value="F:monooxygenase activity"/>
    <property type="evidence" value="ECO:0007669"/>
    <property type="project" value="UniProtKB-KW"/>
</dbReference>
<dbReference type="EMBL" id="BMNE01000008">
    <property type="protein sequence ID" value="GGN94648.1"/>
    <property type="molecule type" value="Genomic_DNA"/>
</dbReference>
<name>A0ABQ2KW47_9NOCA</name>
<keyword evidence="6" id="KW-1185">Reference proteome</keyword>
<protein>
    <submittedName>
        <fullName evidence="5">Flavin-binding monooxygenase</fullName>
    </submittedName>
</protein>
<dbReference type="Gene3D" id="3.50.50.60">
    <property type="entry name" value="FAD/NAD(P)-binding domain"/>
    <property type="match status" value="2"/>
</dbReference>
<evidence type="ECO:0000313" key="6">
    <source>
        <dbReference type="Proteomes" id="UP000658127"/>
    </source>
</evidence>
<dbReference type="PANTHER" id="PTHR42877">
    <property type="entry name" value="L-ORNITHINE N(5)-MONOOXYGENASE-RELATED"/>
    <property type="match status" value="1"/>
</dbReference>
<evidence type="ECO:0000256" key="4">
    <source>
        <dbReference type="ARBA" id="ARBA00023002"/>
    </source>
</evidence>
<evidence type="ECO:0000256" key="2">
    <source>
        <dbReference type="ARBA" id="ARBA00022630"/>
    </source>
</evidence>
<dbReference type="Proteomes" id="UP000658127">
    <property type="component" value="Unassembled WGS sequence"/>
</dbReference>
<gene>
    <name evidence="5" type="ORF">GCM10011610_57860</name>
</gene>
<dbReference type="Pfam" id="PF00743">
    <property type="entry name" value="FMO-like"/>
    <property type="match status" value="1"/>
</dbReference>
<dbReference type="SUPFAM" id="SSF51905">
    <property type="entry name" value="FAD/NAD(P)-binding domain"/>
    <property type="match status" value="1"/>
</dbReference>
<reference evidence="6" key="1">
    <citation type="journal article" date="2019" name="Int. J. Syst. Evol. Microbiol.">
        <title>The Global Catalogue of Microorganisms (GCM) 10K type strain sequencing project: providing services to taxonomists for standard genome sequencing and annotation.</title>
        <authorList>
            <consortium name="The Broad Institute Genomics Platform"/>
            <consortium name="The Broad Institute Genome Sequencing Center for Infectious Disease"/>
            <person name="Wu L."/>
            <person name="Ma J."/>
        </authorList>
    </citation>
    <scope>NUCLEOTIDE SEQUENCE [LARGE SCALE GENOMIC DNA]</scope>
    <source>
        <strain evidence="6">CGMCC 4.7329</strain>
    </source>
</reference>
<dbReference type="InterPro" id="IPR051209">
    <property type="entry name" value="FAD-bind_Monooxygenase_sf"/>
</dbReference>
<comment type="similarity">
    <text evidence="1">Belongs to the FAD-binding monooxygenase family.</text>
</comment>
<evidence type="ECO:0000313" key="5">
    <source>
        <dbReference type="EMBL" id="GGN94648.1"/>
    </source>
</evidence>
<sequence>MGIIGTGFGGLGMAVRLKAAGYDDIVVFERADEVGGTWRDNTYPGAACDVPSHLYSFSFAPKADWSRRFAEQPEILAYLREVADRFDLRKHIRFAAEVTSAAYDEDAGEWVVRVAGGEEYRVRALVAATGQLSRPAIPAIEGIDEFAGEMFHSATWNHDYDLDGKRVAVIGTGASAIQLVPRVARRAARLELFQREAAHVIPKPDYAYSERALLALRRVPGLLALSRAATYLALEPRAFAFTKFPQAMALVQRRFERYLAAQVPDAELRARLTPSTKIGCKRILISNDYYEALNRPNVAVVTERITRIEPTGLRTADGVLHEADALLLGTGFQANEFLAPITVTGRGGRRLDEVWRDGARAHLGITVAGFPNLFVLFGPNTNLGHNSIVYMLESQFGYVLQAVDRLAAGARSIDVRPEVEECSNAAVQEAIRTTVWNSGCTSWYTTAAGRNTNNWPGFTFDYRRRLRRFDDAEFVVTTADESVSTAR</sequence>
<proteinExistence type="inferred from homology"/>
<evidence type="ECO:0000256" key="3">
    <source>
        <dbReference type="ARBA" id="ARBA00022827"/>
    </source>
</evidence>
<dbReference type="PANTHER" id="PTHR42877:SF4">
    <property type="entry name" value="FAD_NAD(P)-BINDING DOMAIN-CONTAINING PROTEIN-RELATED"/>
    <property type="match status" value="1"/>
</dbReference>
<accession>A0ABQ2KW47</accession>
<keyword evidence="4" id="KW-0560">Oxidoreductase</keyword>
<dbReference type="InterPro" id="IPR036188">
    <property type="entry name" value="FAD/NAD-bd_sf"/>
</dbReference>